<evidence type="ECO:0000256" key="4">
    <source>
        <dbReference type="ARBA" id="ARBA00022741"/>
    </source>
</evidence>
<dbReference type="Pfam" id="PF23559">
    <property type="entry name" value="WHD_DRP"/>
    <property type="match status" value="1"/>
</dbReference>
<protein>
    <submittedName>
        <fullName evidence="12">NBS-LRR disease resistance protein</fullName>
    </submittedName>
</protein>
<dbReference type="InterPro" id="IPR042197">
    <property type="entry name" value="Apaf_helical"/>
</dbReference>
<dbReference type="Gene3D" id="1.10.8.430">
    <property type="entry name" value="Helical domain of apoptotic protease-activating factors"/>
    <property type="match status" value="1"/>
</dbReference>
<dbReference type="GO" id="GO:0005524">
    <property type="term" value="F:ATP binding"/>
    <property type="evidence" value="ECO:0007669"/>
    <property type="project" value="UniProtKB-KW"/>
</dbReference>
<proteinExistence type="evidence at transcript level"/>
<dbReference type="PANTHER" id="PTHR36766">
    <property type="entry name" value="PLANT BROAD-SPECTRUM MILDEW RESISTANCE PROTEIN RPW8"/>
    <property type="match status" value="1"/>
</dbReference>
<dbReference type="Gene3D" id="3.40.50.300">
    <property type="entry name" value="P-loop containing nucleotide triphosphate hydrolases"/>
    <property type="match status" value="1"/>
</dbReference>
<dbReference type="SUPFAM" id="SSF52058">
    <property type="entry name" value="L domain-like"/>
    <property type="match status" value="1"/>
</dbReference>
<dbReference type="InterPro" id="IPR055414">
    <property type="entry name" value="LRR_R13L4/SHOC2-like"/>
</dbReference>
<feature type="domain" description="Disease resistance protein winged helix" evidence="10">
    <location>
        <begin position="498"/>
        <end position="561"/>
    </location>
</feature>
<evidence type="ECO:0000259" key="8">
    <source>
        <dbReference type="Pfam" id="PF00931"/>
    </source>
</evidence>
<evidence type="ECO:0000256" key="7">
    <source>
        <dbReference type="ARBA" id="ARBA00023054"/>
    </source>
</evidence>
<feature type="domain" description="NB-ARC" evidence="8">
    <location>
        <begin position="245"/>
        <end position="410"/>
    </location>
</feature>
<dbReference type="GO" id="GO:0043531">
    <property type="term" value="F:ADP binding"/>
    <property type="evidence" value="ECO:0007669"/>
    <property type="project" value="InterPro"/>
</dbReference>
<dbReference type="InterPro" id="IPR002182">
    <property type="entry name" value="NB-ARC"/>
</dbReference>
<feature type="domain" description="Disease resistance N-terminal" evidence="9">
    <location>
        <begin position="12"/>
        <end position="94"/>
    </location>
</feature>
<dbReference type="GO" id="GO:0006952">
    <property type="term" value="P:defense response"/>
    <property type="evidence" value="ECO:0007669"/>
    <property type="project" value="UniProtKB-KW"/>
</dbReference>
<evidence type="ECO:0000256" key="2">
    <source>
        <dbReference type="ARBA" id="ARBA00022614"/>
    </source>
</evidence>
<keyword evidence="4" id="KW-0547">Nucleotide-binding</keyword>
<dbReference type="InterPro" id="IPR041118">
    <property type="entry name" value="Rx_N"/>
</dbReference>
<evidence type="ECO:0000259" key="9">
    <source>
        <dbReference type="Pfam" id="PF18052"/>
    </source>
</evidence>
<evidence type="ECO:0000256" key="6">
    <source>
        <dbReference type="ARBA" id="ARBA00022840"/>
    </source>
</evidence>
<dbReference type="PRINTS" id="PR00364">
    <property type="entry name" value="DISEASERSIST"/>
</dbReference>
<keyword evidence="7" id="KW-0175">Coiled coil</keyword>
<dbReference type="SUPFAM" id="SSF52540">
    <property type="entry name" value="P-loop containing nucleoside triphosphate hydrolases"/>
    <property type="match status" value="1"/>
</dbReference>
<dbReference type="InterPro" id="IPR036388">
    <property type="entry name" value="WH-like_DNA-bd_sf"/>
</dbReference>
<evidence type="ECO:0000259" key="10">
    <source>
        <dbReference type="Pfam" id="PF23559"/>
    </source>
</evidence>
<dbReference type="InterPro" id="IPR058922">
    <property type="entry name" value="WHD_DRP"/>
</dbReference>
<dbReference type="PANTHER" id="PTHR36766:SF64">
    <property type="entry name" value="OS12G0206100 PROTEIN"/>
    <property type="match status" value="1"/>
</dbReference>
<evidence type="ECO:0000256" key="3">
    <source>
        <dbReference type="ARBA" id="ARBA00022737"/>
    </source>
</evidence>
<dbReference type="GO" id="GO:0051707">
    <property type="term" value="P:response to other organism"/>
    <property type="evidence" value="ECO:0007669"/>
    <property type="project" value="UniProtKB-ARBA"/>
</dbReference>
<keyword evidence="5" id="KW-0611">Plant defense</keyword>
<evidence type="ECO:0000256" key="5">
    <source>
        <dbReference type="ARBA" id="ARBA00022821"/>
    </source>
</evidence>
<reference evidence="12" key="1">
    <citation type="submission" date="2021-07" db="EMBL/GenBank/DDBJ databases">
        <title>Genome-wide identification of the NLR gene family in Haynaldia villosa by SMRT-RenSeq.</title>
        <authorList>
            <person name="Huang Z."/>
            <person name="Qiao F."/>
            <person name="Yang B."/>
            <person name="Liu J."/>
            <person name="Liu Y."/>
            <person name="Wulff B.B.H."/>
            <person name="Hu P."/>
            <person name="Lv Z."/>
            <person name="Zhang R."/>
            <person name="Chen P."/>
            <person name="Xing L."/>
            <person name="Cao A."/>
        </authorList>
    </citation>
    <scope>NUCLEOTIDE SEQUENCE</scope>
    <source>
        <strain evidence="12">Hv_Contig_1230_nlr_1</strain>
    </source>
</reference>
<name>A0A8K1IBA4_9POAL</name>
<dbReference type="EMBL" id="MZ672910">
    <property type="protein sequence ID" value="UBY07509.1"/>
    <property type="molecule type" value="mRNA"/>
</dbReference>
<dbReference type="Pfam" id="PF00931">
    <property type="entry name" value="NB-ARC"/>
    <property type="match status" value="1"/>
</dbReference>
<sequence>MEAAIGAANWLVGNVLNKLSDELVAAYVASSELGLNSEQIKTRLKYMQGLLHAAQDRDVSSNPGLQSLLEDLSKKADEAEDALDELHYFMIQDQLDGTHEAAPELGDGLSGLSLHGRHAARHTIGNWLPCFSCSRTQDDVPSAAVVISNPHNATKSGSGHDGGHVDKLSFDRVAMSNKIKSVMEVMNSICGPVSDLLKIENHSSTATSTTGTLKRPPTGSVVSQDKLYGRRVIFEQTVSVLTDSTDLGETLSILPFVGPGGMGKTTFTQHLYNDKRVEERFTVRVWVCVSTDFDVLNLTREILRCIPAIENEEHKCTAETANLDQLQKSIAERLKSKRFLIVLDDIWKFSSESDWKNLLAPFTKGETKGSMVLVTTRFPSIAQMVKTTDPVELHGLEPDDFFKFFEACIFGHSKPVHYEDDLIDVARDIVKKLKGSPLAANTVGRLLRKNISREYWIGVLEKNEWKNAKNNDDIMPSLKISYDCLPFLLKKCFSYFSLFPEDYKFYNLEITSFWTAIGIIDSSCQNDNNYLEELVDNGFLMKGVDRYDNQYYVMHDLLHELSQSVSSQECVNISSLNFIADNIPQSIRHLSITTIDIYDESFEEEMGKLKRMIDVANLRSLMIFGLHGATIANIFKHTFEEIKGLRVLIIAMNTLESLPNNFSNLFHLQFLQIRSHYRLKEMTLPSTLSRFYHLKFLDLNGWSGSKKLPKDISRLVNLRHFLSSKELHSSIPEVGKMKCLHELKEFHVKKEGVGFELRELGELAVLGGELRVWLELVWSTEHQTINDDVLDGLQPHPNIRVIGIINPGVAPCPRWLCGDISIKGLEDLHLEGVSWGTLPAFEQLPHLNSLTLKNIAGMCVFGPGFSGVTERSFMHLKKIEFENMPELEKWFGGCPLLILFPFLEFSDQFTNLCSLQIENCPKLSQFPSMPHTSTITNIRVRNGGSKLLYDGKELIIEGYTRDLAFHNMDKVEVMKIRDVSHILFSDLQKLNSLGSIQFEKCDGMLSAEIVDSVVIHSVQNLLIGRLCITGELFSKFLRCFPALSQLTISNCESLELVPVEDGGLSGLEMLQSFTVYNCGKLLSGWPMGEVGGGAQVIKPFPTSLRELTTDSSMQSMGPFSNLTSLTILTLRKCKELTMDGFNPLIIVNLKKLTVNALYREQEKMSIAGDLLSEIARSNLMHAGSFQLEEFEVDSISAVLTGPICSHLAASLHTLKFSSDQRAKIFTEEQEQALQLLTSLKHLEFGYCYNLQSLPQGLRGLSSLKTLVIFCCDKMQCLPPKEGLPASLEMLGVRWCCPELEEQARKLRESDPWFSII</sequence>
<dbReference type="Pfam" id="PF23598">
    <property type="entry name" value="LRR_14"/>
    <property type="match status" value="1"/>
</dbReference>
<accession>A0A8K1IBA4</accession>
<evidence type="ECO:0000256" key="1">
    <source>
        <dbReference type="ARBA" id="ARBA00008894"/>
    </source>
</evidence>
<dbReference type="InterPro" id="IPR027417">
    <property type="entry name" value="P-loop_NTPase"/>
</dbReference>
<dbReference type="Gene3D" id="1.10.10.10">
    <property type="entry name" value="Winged helix-like DNA-binding domain superfamily/Winged helix DNA-binding domain"/>
    <property type="match status" value="1"/>
</dbReference>
<keyword evidence="2" id="KW-0433">Leucine-rich repeat</keyword>
<keyword evidence="3" id="KW-0677">Repeat</keyword>
<dbReference type="InterPro" id="IPR032675">
    <property type="entry name" value="LRR_dom_sf"/>
</dbReference>
<organism evidence="12">
    <name type="scientific">Dasypyrum villosum</name>
    <dbReference type="NCBI Taxonomy" id="40247"/>
    <lineage>
        <taxon>Eukaryota</taxon>
        <taxon>Viridiplantae</taxon>
        <taxon>Streptophyta</taxon>
        <taxon>Embryophyta</taxon>
        <taxon>Tracheophyta</taxon>
        <taxon>Spermatophyta</taxon>
        <taxon>Magnoliopsida</taxon>
        <taxon>Liliopsida</taxon>
        <taxon>Poales</taxon>
        <taxon>Poaceae</taxon>
        <taxon>BOP clade</taxon>
        <taxon>Pooideae</taxon>
        <taxon>Triticodae</taxon>
        <taxon>Triticeae</taxon>
        <taxon>Triticinae</taxon>
        <taxon>Dasypyrum</taxon>
    </lineage>
</organism>
<comment type="similarity">
    <text evidence="1">Belongs to the disease resistance NB-LRR family.</text>
</comment>
<feature type="domain" description="Disease resistance R13L4/SHOC-2-like LRR" evidence="11">
    <location>
        <begin position="618"/>
        <end position="852"/>
    </location>
</feature>
<evidence type="ECO:0000259" key="11">
    <source>
        <dbReference type="Pfam" id="PF23598"/>
    </source>
</evidence>
<dbReference type="Pfam" id="PF18052">
    <property type="entry name" value="Rx_N"/>
    <property type="match status" value="1"/>
</dbReference>
<dbReference type="Gene3D" id="3.80.10.10">
    <property type="entry name" value="Ribonuclease Inhibitor"/>
    <property type="match status" value="3"/>
</dbReference>
<evidence type="ECO:0000313" key="12">
    <source>
        <dbReference type="EMBL" id="UBY07509.1"/>
    </source>
</evidence>
<keyword evidence="6" id="KW-0067">ATP-binding</keyword>